<dbReference type="EC" id="3.4.23.36" evidence="10"/>
<comment type="function">
    <text evidence="10 11">This protein specifically catalyzes the removal of signal peptides from prolipoproteins.</text>
</comment>
<evidence type="ECO:0000313" key="13">
    <source>
        <dbReference type="EMBL" id="MBU3850712.1"/>
    </source>
</evidence>
<reference evidence="13" key="2">
    <citation type="submission" date="2021-04" db="EMBL/GenBank/DDBJ databases">
        <authorList>
            <person name="Gilroy R."/>
        </authorList>
    </citation>
    <scope>NUCLEOTIDE SEQUENCE</scope>
    <source>
        <strain evidence="13">Gambia15-2214</strain>
    </source>
</reference>
<protein>
    <recommendedName>
        <fullName evidence="10">Lipoprotein signal peptidase</fullName>
        <ecNumber evidence="10">3.4.23.36</ecNumber>
    </recommendedName>
    <alternativeName>
        <fullName evidence="10">Prolipoprotein signal peptidase</fullName>
    </alternativeName>
    <alternativeName>
        <fullName evidence="10">Signal peptidase II</fullName>
        <shortName evidence="10">SPase II</shortName>
    </alternativeName>
</protein>
<dbReference type="GO" id="GO:0004190">
    <property type="term" value="F:aspartic-type endopeptidase activity"/>
    <property type="evidence" value="ECO:0007669"/>
    <property type="project" value="UniProtKB-UniRule"/>
</dbReference>
<feature type="active site" evidence="10">
    <location>
        <position position="137"/>
    </location>
</feature>
<keyword evidence="8 10" id="KW-1133">Transmembrane helix</keyword>
<comment type="caution">
    <text evidence="13">The sequence shown here is derived from an EMBL/GenBank/DDBJ whole genome shotgun (WGS) entry which is preliminary data.</text>
</comment>
<accession>A0A9E2NZJ4</accession>
<evidence type="ECO:0000256" key="6">
    <source>
        <dbReference type="ARBA" id="ARBA00022750"/>
    </source>
</evidence>
<dbReference type="PRINTS" id="PR00781">
    <property type="entry name" value="LIPOSIGPTASE"/>
</dbReference>
<evidence type="ECO:0000313" key="14">
    <source>
        <dbReference type="Proteomes" id="UP000823914"/>
    </source>
</evidence>
<dbReference type="EMBL" id="JAHLFV010000209">
    <property type="protein sequence ID" value="MBU3850712.1"/>
    <property type="molecule type" value="Genomic_DNA"/>
</dbReference>
<evidence type="ECO:0000256" key="3">
    <source>
        <dbReference type="ARBA" id="ARBA00022519"/>
    </source>
</evidence>
<comment type="pathway">
    <text evidence="10">Protein modification; lipoprotein biosynthesis (signal peptide cleavage).</text>
</comment>
<keyword evidence="2 10" id="KW-1003">Cell membrane</keyword>
<evidence type="ECO:0000256" key="12">
    <source>
        <dbReference type="RuleBase" id="RU004181"/>
    </source>
</evidence>
<evidence type="ECO:0000256" key="2">
    <source>
        <dbReference type="ARBA" id="ARBA00022475"/>
    </source>
</evidence>
<evidence type="ECO:0000256" key="5">
    <source>
        <dbReference type="ARBA" id="ARBA00022692"/>
    </source>
</evidence>
<dbReference type="Pfam" id="PF01252">
    <property type="entry name" value="Peptidase_A8"/>
    <property type="match status" value="1"/>
</dbReference>
<dbReference type="PANTHER" id="PTHR33695">
    <property type="entry name" value="LIPOPROTEIN SIGNAL PEPTIDASE"/>
    <property type="match status" value="1"/>
</dbReference>
<dbReference type="AlphaFoldDB" id="A0A9E2NZJ4"/>
<feature type="transmembrane region" description="Helical" evidence="10">
    <location>
        <begin position="47"/>
        <end position="70"/>
    </location>
</feature>
<keyword evidence="9 10" id="KW-0472">Membrane</keyword>
<dbReference type="PROSITE" id="PS00855">
    <property type="entry name" value="SPASE_II"/>
    <property type="match status" value="1"/>
</dbReference>
<comment type="subcellular location">
    <subcellularLocation>
        <location evidence="10">Cell membrane</location>
        <topology evidence="10">Multi-pass membrane protein</topology>
    </subcellularLocation>
</comment>
<evidence type="ECO:0000256" key="11">
    <source>
        <dbReference type="RuleBase" id="RU000594"/>
    </source>
</evidence>
<comment type="similarity">
    <text evidence="1 10 12">Belongs to the peptidase A8 family.</text>
</comment>
<dbReference type="GO" id="GO:0005886">
    <property type="term" value="C:plasma membrane"/>
    <property type="evidence" value="ECO:0007669"/>
    <property type="project" value="UniProtKB-SubCell"/>
</dbReference>
<gene>
    <name evidence="10" type="primary">lspA</name>
    <name evidence="13" type="ORF">IAA16_09110</name>
</gene>
<evidence type="ECO:0000256" key="10">
    <source>
        <dbReference type="HAMAP-Rule" id="MF_00161"/>
    </source>
</evidence>
<dbReference type="InterPro" id="IPR001872">
    <property type="entry name" value="Peptidase_A8"/>
</dbReference>
<keyword evidence="5 10" id="KW-0812">Transmembrane</keyword>
<organism evidence="13 14">
    <name type="scientific">Candidatus Treponema excrementipullorum</name>
    <dbReference type="NCBI Taxonomy" id="2838768"/>
    <lineage>
        <taxon>Bacteria</taxon>
        <taxon>Pseudomonadati</taxon>
        <taxon>Spirochaetota</taxon>
        <taxon>Spirochaetia</taxon>
        <taxon>Spirochaetales</taxon>
        <taxon>Treponemataceae</taxon>
        <taxon>Treponema</taxon>
    </lineage>
</organism>
<keyword evidence="3" id="KW-0997">Cell inner membrane</keyword>
<reference evidence="13" key="1">
    <citation type="journal article" date="2021" name="PeerJ">
        <title>Extensive microbial diversity within the chicken gut microbiome revealed by metagenomics and culture.</title>
        <authorList>
            <person name="Gilroy R."/>
            <person name="Ravi A."/>
            <person name="Getino M."/>
            <person name="Pursley I."/>
            <person name="Horton D.L."/>
            <person name="Alikhan N.F."/>
            <person name="Baker D."/>
            <person name="Gharbi K."/>
            <person name="Hall N."/>
            <person name="Watson M."/>
            <person name="Adriaenssens E.M."/>
            <person name="Foster-Nyarko E."/>
            <person name="Jarju S."/>
            <person name="Secka A."/>
            <person name="Antonio M."/>
            <person name="Oren A."/>
            <person name="Chaudhuri R.R."/>
            <person name="La Ragione R."/>
            <person name="Hildebrand F."/>
            <person name="Pallen M.J."/>
        </authorList>
    </citation>
    <scope>NUCLEOTIDE SEQUENCE</scope>
    <source>
        <strain evidence="13">Gambia15-2214</strain>
    </source>
</reference>
<comment type="catalytic activity">
    <reaction evidence="10 11">
        <text>Release of signal peptides from bacterial membrane prolipoproteins. Hydrolyzes -Xaa-Yaa-Zaa-|-(S,diacylglyceryl)Cys-, in which Xaa is hydrophobic (preferably Leu), and Yaa (Ala or Ser) and Zaa (Gly or Ala) have small, neutral side chains.</text>
        <dbReference type="EC" id="3.4.23.36"/>
    </reaction>
</comment>
<sequence length="188" mass="21052">MIDEIVPVELKEEHPLRDKLLPILLAVVVFALDQITKLLVVLNISPYTIGVSFFGDFLRIIHVYNPGIAFSMGTGLSEGIRAILFSLIPLAVIIVVLVVYFRSDDFTPFQRWTIMGIIGGGLGNLFDRFFRSEGVVDFIDVKFYGLFGLERWPTFNIADAAVLICGIALIISFIVLTIRERKATKDTQ</sequence>
<evidence type="ECO:0000256" key="7">
    <source>
        <dbReference type="ARBA" id="ARBA00022801"/>
    </source>
</evidence>
<feature type="transmembrane region" description="Helical" evidence="10">
    <location>
        <begin position="157"/>
        <end position="178"/>
    </location>
</feature>
<keyword evidence="6 10" id="KW-0064">Aspartyl protease</keyword>
<feature type="active site" evidence="10">
    <location>
        <position position="159"/>
    </location>
</feature>
<keyword evidence="7 10" id="KW-0378">Hydrolase</keyword>
<keyword evidence="4 10" id="KW-0645">Protease</keyword>
<dbReference type="Proteomes" id="UP000823914">
    <property type="component" value="Unassembled WGS sequence"/>
</dbReference>
<dbReference type="NCBIfam" id="TIGR00077">
    <property type="entry name" value="lspA"/>
    <property type="match status" value="1"/>
</dbReference>
<proteinExistence type="inferred from homology"/>
<feature type="transmembrane region" description="Helical" evidence="10">
    <location>
        <begin position="82"/>
        <end position="101"/>
    </location>
</feature>
<evidence type="ECO:0000256" key="8">
    <source>
        <dbReference type="ARBA" id="ARBA00022989"/>
    </source>
</evidence>
<dbReference type="HAMAP" id="MF_00161">
    <property type="entry name" value="LspA"/>
    <property type="match status" value="1"/>
</dbReference>
<dbReference type="GO" id="GO:0006508">
    <property type="term" value="P:proteolysis"/>
    <property type="evidence" value="ECO:0007669"/>
    <property type="project" value="UniProtKB-KW"/>
</dbReference>
<name>A0A9E2NZJ4_9SPIR</name>
<dbReference type="PANTHER" id="PTHR33695:SF1">
    <property type="entry name" value="LIPOPROTEIN SIGNAL PEPTIDASE"/>
    <property type="match status" value="1"/>
</dbReference>
<evidence type="ECO:0000256" key="9">
    <source>
        <dbReference type="ARBA" id="ARBA00023136"/>
    </source>
</evidence>
<evidence type="ECO:0000256" key="4">
    <source>
        <dbReference type="ARBA" id="ARBA00022670"/>
    </source>
</evidence>
<feature type="transmembrane region" description="Helical" evidence="10">
    <location>
        <begin position="20"/>
        <end position="41"/>
    </location>
</feature>
<evidence type="ECO:0000256" key="1">
    <source>
        <dbReference type="ARBA" id="ARBA00006139"/>
    </source>
</evidence>